<dbReference type="Gene3D" id="2.70.70.10">
    <property type="entry name" value="Glucose Permease (Domain IIA)"/>
    <property type="match status" value="1"/>
</dbReference>
<accession>A0AAP4BTQ3</accession>
<dbReference type="SUPFAM" id="SSF51261">
    <property type="entry name" value="Duplicated hybrid motif"/>
    <property type="match status" value="1"/>
</dbReference>
<proteinExistence type="predicted"/>
<keyword evidence="1 3" id="KW-0732">Signal</keyword>
<dbReference type="InterPro" id="IPR050570">
    <property type="entry name" value="Cell_wall_metabolism_enzyme"/>
</dbReference>
<evidence type="ECO:0000256" key="1">
    <source>
        <dbReference type="ARBA" id="ARBA00022729"/>
    </source>
</evidence>
<dbReference type="Pfam" id="PF01551">
    <property type="entry name" value="Peptidase_M23"/>
    <property type="match status" value="1"/>
</dbReference>
<protein>
    <submittedName>
        <fullName evidence="5">Peptidoglycan DD-metalloendopeptidase family protein</fullName>
    </submittedName>
</protein>
<dbReference type="RefSeq" id="WP_284589460.1">
    <property type="nucleotide sequence ID" value="NZ_JASNVP010000002.1"/>
</dbReference>
<feature type="compositionally biased region" description="Low complexity" evidence="2">
    <location>
        <begin position="36"/>
        <end position="45"/>
    </location>
</feature>
<comment type="caution">
    <text evidence="5">The sequence shown here is derived from an EMBL/GenBank/DDBJ whole genome shotgun (WGS) entry which is preliminary data.</text>
</comment>
<evidence type="ECO:0000313" key="5">
    <source>
        <dbReference type="EMBL" id="MDK4325246.1"/>
    </source>
</evidence>
<feature type="region of interest" description="Disordered" evidence="2">
    <location>
        <begin position="36"/>
        <end position="62"/>
    </location>
</feature>
<feature type="signal peptide" evidence="3">
    <location>
        <begin position="1"/>
        <end position="34"/>
    </location>
</feature>
<evidence type="ECO:0000313" key="6">
    <source>
        <dbReference type="Proteomes" id="UP001226160"/>
    </source>
</evidence>
<evidence type="ECO:0000259" key="4">
    <source>
        <dbReference type="Pfam" id="PF01551"/>
    </source>
</evidence>
<evidence type="ECO:0000256" key="3">
    <source>
        <dbReference type="SAM" id="SignalP"/>
    </source>
</evidence>
<dbReference type="Proteomes" id="UP001226160">
    <property type="component" value="Unassembled WGS sequence"/>
</dbReference>
<dbReference type="GO" id="GO:0004222">
    <property type="term" value="F:metalloendopeptidase activity"/>
    <property type="evidence" value="ECO:0007669"/>
    <property type="project" value="TreeGrafter"/>
</dbReference>
<reference evidence="5" key="1">
    <citation type="submission" date="2023-05" db="EMBL/GenBank/DDBJ databases">
        <title>Metabolic capabilities are highly conserved among human nasal-associated Corynebacterium species in pangenomic analyses.</title>
        <authorList>
            <person name="Tran T.H."/>
            <person name="Roberts A.Q."/>
            <person name="Escapa I.F."/>
            <person name="Gao W."/>
            <person name="Conlan S."/>
            <person name="Kong H."/>
            <person name="Segre J.A."/>
            <person name="Kelly M.S."/>
            <person name="Lemon K.P."/>
        </authorList>
    </citation>
    <scope>NUCLEOTIDE SEQUENCE</scope>
    <source>
        <strain evidence="5">KPL2654</strain>
    </source>
</reference>
<gene>
    <name evidence="5" type="ORF">QPX54_01770</name>
</gene>
<dbReference type="AlphaFoldDB" id="A0AAP4BTQ3"/>
<feature type="chain" id="PRO_5042960953" evidence="3">
    <location>
        <begin position="35"/>
        <end position="186"/>
    </location>
</feature>
<dbReference type="PANTHER" id="PTHR21666:SF289">
    <property type="entry name" value="L-ALA--D-GLU ENDOPEPTIDASE"/>
    <property type="match status" value="1"/>
</dbReference>
<name>A0AAP4BTQ3_9CORY</name>
<sequence length="186" mass="19217">MTNLPPIPHPHAAILAIVALAFSLLADVTPTVHAAPAEASEESASTDFPGNYVDPGTRSASPSPVLQGFAPPEQDWLPGHRGVDLDIAIGAPIAAAGSGTVHFAGTVAGTPTISINHDGGLRTTYQPVFARVSAGDHVIAGEIIGTLAPPINGEPGLHWGARTGPKTYINPLDLLDEVIIRLKPWD</sequence>
<evidence type="ECO:0000256" key="2">
    <source>
        <dbReference type="SAM" id="MobiDB-lite"/>
    </source>
</evidence>
<dbReference type="InterPro" id="IPR011055">
    <property type="entry name" value="Dup_hybrid_motif"/>
</dbReference>
<dbReference type="PANTHER" id="PTHR21666">
    <property type="entry name" value="PEPTIDASE-RELATED"/>
    <property type="match status" value="1"/>
</dbReference>
<feature type="domain" description="M23ase beta-sheet core" evidence="4">
    <location>
        <begin position="79"/>
        <end position="170"/>
    </location>
</feature>
<dbReference type="InterPro" id="IPR016047">
    <property type="entry name" value="M23ase_b-sheet_dom"/>
</dbReference>
<organism evidence="5 6">
    <name type="scientific">Corynebacterium propinquum</name>
    <dbReference type="NCBI Taxonomy" id="43769"/>
    <lineage>
        <taxon>Bacteria</taxon>
        <taxon>Bacillati</taxon>
        <taxon>Actinomycetota</taxon>
        <taxon>Actinomycetes</taxon>
        <taxon>Mycobacteriales</taxon>
        <taxon>Corynebacteriaceae</taxon>
        <taxon>Corynebacterium</taxon>
    </lineage>
</organism>
<dbReference type="EMBL" id="JASNVP010000002">
    <property type="protein sequence ID" value="MDK4325246.1"/>
    <property type="molecule type" value="Genomic_DNA"/>
</dbReference>